<comment type="caution">
    <text evidence="1">The sequence shown here is derived from an EMBL/GenBank/DDBJ whole genome shotgun (WGS) entry which is preliminary data.</text>
</comment>
<evidence type="ECO:0000313" key="1">
    <source>
        <dbReference type="EMBL" id="KRZ61136.1"/>
    </source>
</evidence>
<accession>A0A0V1LNS4</accession>
<dbReference type="EMBL" id="JYDW01000021">
    <property type="protein sequence ID" value="KRZ61136.1"/>
    <property type="molecule type" value="Genomic_DNA"/>
</dbReference>
<sequence length="51" mass="5781">MERITMNNRCLKILIQGPHHLFLKIAEAHAVMAVDLNDNAFISQTECNALM</sequence>
<keyword evidence="2" id="KW-1185">Reference proteome</keyword>
<evidence type="ECO:0000313" key="2">
    <source>
        <dbReference type="Proteomes" id="UP000054721"/>
    </source>
</evidence>
<organism evidence="1 2">
    <name type="scientific">Trichinella nativa</name>
    <dbReference type="NCBI Taxonomy" id="6335"/>
    <lineage>
        <taxon>Eukaryota</taxon>
        <taxon>Metazoa</taxon>
        <taxon>Ecdysozoa</taxon>
        <taxon>Nematoda</taxon>
        <taxon>Enoplea</taxon>
        <taxon>Dorylaimia</taxon>
        <taxon>Trichinellida</taxon>
        <taxon>Trichinellidae</taxon>
        <taxon>Trichinella</taxon>
    </lineage>
</organism>
<gene>
    <name evidence="1" type="ORF">T02_7973</name>
</gene>
<dbReference type="OrthoDB" id="2390104at2759"/>
<dbReference type="AlphaFoldDB" id="A0A0V1LNS4"/>
<dbReference type="Proteomes" id="UP000054721">
    <property type="component" value="Unassembled WGS sequence"/>
</dbReference>
<name>A0A0V1LNS4_9BILA</name>
<proteinExistence type="predicted"/>
<protein>
    <submittedName>
        <fullName evidence="1">Uncharacterized protein</fullName>
    </submittedName>
</protein>
<reference evidence="1 2" key="1">
    <citation type="submission" date="2015-05" db="EMBL/GenBank/DDBJ databases">
        <title>Evolution of Trichinella species and genotypes.</title>
        <authorList>
            <person name="Korhonen P.K."/>
            <person name="Edoardo P."/>
            <person name="Giuseppe L.R."/>
            <person name="Gasser R.B."/>
        </authorList>
    </citation>
    <scope>NUCLEOTIDE SEQUENCE [LARGE SCALE GENOMIC DNA]</scope>
    <source>
        <strain evidence="1">ISS10</strain>
    </source>
</reference>